<evidence type="ECO:0000256" key="1">
    <source>
        <dbReference type="SAM" id="Coils"/>
    </source>
</evidence>
<proteinExistence type="predicted"/>
<dbReference type="AlphaFoldDB" id="A0A4V6RF89"/>
<dbReference type="InterPro" id="IPR007420">
    <property type="entry name" value="DUF465"/>
</dbReference>
<gene>
    <name evidence="2" type="ORF">E5162_08175</name>
</gene>
<dbReference type="Proteomes" id="UP000305451">
    <property type="component" value="Unassembled WGS sequence"/>
</dbReference>
<dbReference type="Gene3D" id="6.10.280.50">
    <property type="match status" value="1"/>
</dbReference>
<evidence type="ECO:0000313" key="3">
    <source>
        <dbReference type="Proteomes" id="UP000305451"/>
    </source>
</evidence>
<feature type="coiled-coil region" evidence="1">
    <location>
        <begin position="14"/>
        <end position="62"/>
    </location>
</feature>
<name>A0A4V6RF89_9PROT</name>
<dbReference type="OrthoDB" id="7869924at2"/>
<keyword evidence="3" id="KW-1185">Reference proteome</keyword>
<dbReference type="InterPro" id="IPR038444">
    <property type="entry name" value="DUF465_sf"/>
</dbReference>
<protein>
    <submittedName>
        <fullName evidence="2">DUF465 domain-containing protein</fullName>
    </submittedName>
</protein>
<dbReference type="RefSeq" id="WP_135944726.1">
    <property type="nucleotide sequence ID" value="NZ_BMEI01000002.1"/>
</dbReference>
<comment type="caution">
    <text evidence="2">The sequence shown here is derived from an EMBL/GenBank/DDBJ whole genome shotgun (WGS) entry which is preliminary data.</text>
</comment>
<sequence>MDGEIDYTGLRERLAALRGQHRDLDGQVRAAQENGLIDQLKLVRLKRQKLQLKDEITFIEDQLNPDIIA</sequence>
<dbReference type="EMBL" id="SRXV01000002">
    <property type="protein sequence ID" value="TGY93029.1"/>
    <property type="molecule type" value="Genomic_DNA"/>
</dbReference>
<accession>A0A4V6RF89</accession>
<dbReference type="Pfam" id="PF04325">
    <property type="entry name" value="DUF465"/>
    <property type="match status" value="1"/>
</dbReference>
<evidence type="ECO:0000313" key="2">
    <source>
        <dbReference type="EMBL" id="TGY93029.1"/>
    </source>
</evidence>
<organism evidence="2 3">
    <name type="scientific">Marinicauda pacifica</name>
    <dbReference type="NCBI Taxonomy" id="1133559"/>
    <lineage>
        <taxon>Bacteria</taxon>
        <taxon>Pseudomonadati</taxon>
        <taxon>Pseudomonadota</taxon>
        <taxon>Alphaproteobacteria</taxon>
        <taxon>Maricaulales</taxon>
        <taxon>Maricaulaceae</taxon>
        <taxon>Marinicauda</taxon>
    </lineage>
</organism>
<reference evidence="2 3" key="1">
    <citation type="journal article" date="2013" name="Int. J. Syst. Evol. Microbiol.">
        <title>Marinicauda pacifica gen. nov., sp. nov., a prosthecate alphaproteobacterium of the family Hyphomonadaceae isolated from deep seawater.</title>
        <authorList>
            <person name="Zhang X.Y."/>
            <person name="Li G.W."/>
            <person name="Wang C.S."/>
            <person name="Zhang Y.J."/>
            <person name="Xu X.W."/>
            <person name="Li H."/>
            <person name="Liu A."/>
            <person name="Liu C."/>
            <person name="Xie B.B."/>
            <person name="Qin Q.L."/>
            <person name="Xu Z."/>
            <person name="Chen X.L."/>
            <person name="Zhou B.C."/>
            <person name="Zhang Y.Z."/>
        </authorList>
    </citation>
    <scope>NUCLEOTIDE SEQUENCE [LARGE SCALE GENOMIC DNA]</scope>
    <source>
        <strain evidence="2 3">P-1 km-3</strain>
    </source>
</reference>
<keyword evidence="1" id="KW-0175">Coiled coil</keyword>